<reference evidence="1" key="1">
    <citation type="submission" date="2022-11" db="EMBL/GenBank/DDBJ databases">
        <title>Genome Sequence of Nemania bipapillata.</title>
        <authorList>
            <person name="Buettner E."/>
        </authorList>
    </citation>
    <scope>NUCLEOTIDE SEQUENCE</scope>
    <source>
        <strain evidence="1">CP14</strain>
    </source>
</reference>
<comment type="caution">
    <text evidence="1">The sequence shown here is derived from an EMBL/GenBank/DDBJ whole genome shotgun (WGS) entry which is preliminary data.</text>
</comment>
<organism evidence="1 2">
    <name type="scientific">Nemania bipapillata</name>
    <dbReference type="NCBI Taxonomy" id="110536"/>
    <lineage>
        <taxon>Eukaryota</taxon>
        <taxon>Fungi</taxon>
        <taxon>Dikarya</taxon>
        <taxon>Ascomycota</taxon>
        <taxon>Pezizomycotina</taxon>
        <taxon>Sordariomycetes</taxon>
        <taxon>Xylariomycetidae</taxon>
        <taxon>Xylariales</taxon>
        <taxon>Xylariaceae</taxon>
        <taxon>Nemania</taxon>
    </lineage>
</organism>
<dbReference type="Proteomes" id="UP001153334">
    <property type="component" value="Unassembled WGS sequence"/>
</dbReference>
<sequence>MQLGSEERQKVIDSASILLRLAFPLKGPNHLYSRWAECQKYIQHGISSARWFERLTSAGQEVASSPSFISCITDCAWYLIEVGNGRDACSVLEIALNASESKLDLEESHLLNALGMAYFHLNQLPKCHKALIKSLRIRESILEPNDLYLAASFQNIGNIESAEGNFESAIRNFEKSISIREAHDNDSSGDLTIEMSKEEKNRLTSTSTAYLSKARAHLGAKDYDLTISSLRTSQIFWERAQSQSALEYFANYLYGNLYLATQDYDAAIAIYQKTLEHVQQRVPGSSMEVSIHYKISIAEFRKGNLEAAMSSLSTELQKVRLKQDCLGHQARMFRRKAQIIKYAQERGGRAIWLDSVDTPSPEELMSRADGIRRQLQGARYLICETKDEETCFETLVSPFER</sequence>
<gene>
    <name evidence="1" type="ORF">ONZ43_g3526</name>
</gene>
<protein>
    <submittedName>
        <fullName evidence="1">Uncharacterized protein</fullName>
    </submittedName>
</protein>
<dbReference type="EMBL" id="JAPESX010000830">
    <property type="protein sequence ID" value="KAJ8119543.1"/>
    <property type="molecule type" value="Genomic_DNA"/>
</dbReference>
<accession>A0ACC2IWK7</accession>
<keyword evidence="2" id="KW-1185">Reference proteome</keyword>
<name>A0ACC2IWK7_9PEZI</name>
<proteinExistence type="predicted"/>
<evidence type="ECO:0000313" key="2">
    <source>
        <dbReference type="Proteomes" id="UP001153334"/>
    </source>
</evidence>
<evidence type="ECO:0000313" key="1">
    <source>
        <dbReference type="EMBL" id="KAJ8119543.1"/>
    </source>
</evidence>